<keyword evidence="3" id="KW-1185">Reference proteome</keyword>
<gene>
    <name evidence="2" type="ORF">AGERDE_LOCUS1121</name>
</gene>
<dbReference type="OrthoDB" id="2398342at2759"/>
<comment type="caution">
    <text evidence="2">The sequence shown here is derived from an EMBL/GenBank/DDBJ whole genome shotgun (WGS) entry which is preliminary data.</text>
</comment>
<name>A0A9N8V870_9GLOM</name>
<dbReference type="EMBL" id="CAJVPL010000072">
    <property type="protein sequence ID" value="CAG8441770.1"/>
    <property type="molecule type" value="Genomic_DNA"/>
</dbReference>
<feature type="region of interest" description="Disordered" evidence="1">
    <location>
        <begin position="89"/>
        <end position="110"/>
    </location>
</feature>
<feature type="compositionally biased region" description="Low complexity" evidence="1">
    <location>
        <begin position="52"/>
        <end position="69"/>
    </location>
</feature>
<dbReference type="AlphaFoldDB" id="A0A9N8V870"/>
<sequence>MATSIISLLSFSTAHNSFEQDNNNLNSSIVEQQSIPQLRIRTNSVSIHDNNSPIGSMSSSPPLSMSPKSHAAAEGALSSPYLHRRYTISLPSSPPLADNRDEKKHNSPGSIAYRIPTARFWEIGAREDSSVQVAMENVQFGL</sequence>
<evidence type="ECO:0000256" key="1">
    <source>
        <dbReference type="SAM" id="MobiDB-lite"/>
    </source>
</evidence>
<dbReference type="Proteomes" id="UP000789831">
    <property type="component" value="Unassembled WGS sequence"/>
</dbReference>
<protein>
    <submittedName>
        <fullName evidence="2">1444_t:CDS:1</fullName>
    </submittedName>
</protein>
<evidence type="ECO:0000313" key="3">
    <source>
        <dbReference type="Proteomes" id="UP000789831"/>
    </source>
</evidence>
<accession>A0A9N8V870</accession>
<reference evidence="2" key="1">
    <citation type="submission" date="2021-06" db="EMBL/GenBank/DDBJ databases">
        <authorList>
            <person name="Kallberg Y."/>
            <person name="Tangrot J."/>
            <person name="Rosling A."/>
        </authorList>
    </citation>
    <scope>NUCLEOTIDE SEQUENCE</scope>
    <source>
        <strain evidence="2">MT106</strain>
    </source>
</reference>
<feature type="region of interest" description="Disordered" evidence="1">
    <location>
        <begin position="43"/>
        <end position="76"/>
    </location>
</feature>
<organism evidence="2 3">
    <name type="scientific">Ambispora gerdemannii</name>
    <dbReference type="NCBI Taxonomy" id="144530"/>
    <lineage>
        <taxon>Eukaryota</taxon>
        <taxon>Fungi</taxon>
        <taxon>Fungi incertae sedis</taxon>
        <taxon>Mucoromycota</taxon>
        <taxon>Glomeromycotina</taxon>
        <taxon>Glomeromycetes</taxon>
        <taxon>Archaeosporales</taxon>
        <taxon>Ambisporaceae</taxon>
        <taxon>Ambispora</taxon>
    </lineage>
</organism>
<proteinExistence type="predicted"/>
<evidence type="ECO:0000313" key="2">
    <source>
        <dbReference type="EMBL" id="CAG8441770.1"/>
    </source>
</evidence>